<keyword evidence="18" id="KW-1185">Reference proteome</keyword>
<dbReference type="Gene3D" id="1.10.540.10">
    <property type="entry name" value="Acyl-CoA dehydrogenase/oxidase, N-terminal domain"/>
    <property type="match status" value="1"/>
</dbReference>
<comment type="caution">
    <text evidence="17">The sequence shown here is derived from an EMBL/GenBank/DDBJ whole genome shotgun (WGS) entry which is preliminary data.</text>
</comment>
<dbReference type="InterPro" id="IPR037069">
    <property type="entry name" value="AcylCoA_DH/ox_N_sf"/>
</dbReference>
<sequence>MTDLARITRIRSAPLPSAAAAVSAAARLSRSFAEGAAARDAHRRLPHEQVGALKDSGLLALTVPVEHGGLDVPVAVLAEVISLLAHGDPSIGQIPHSHFTFLEALRLQGTAAQQAYFFGLVLDGALFANAQSERGPHPIDVDTTTLTASGIDFVLRGRKYYSTGALFADWLVVRATLSDGSGQVPTAASPKAVAFVPRAAPGVEVVDDWDGMGQRTTASGTVTLDDVAVPAEHVIAYSPIFTRPTVYGARAQLLHAAIDVGIATAALDEGVRQVAKARPHFEASVSSAVEDPTLVQVAGELTVTVRGAQALLADAARQVDAARADLTEDSAAAASIAVAIAKVSAARAAVEASSALFELGGTRSASATGNLSRYWRDARTHTLHDATRWKIRHIGNYTLSGTKPPRHGQL</sequence>
<evidence type="ECO:0000256" key="8">
    <source>
        <dbReference type="ARBA" id="ARBA00034317"/>
    </source>
</evidence>
<evidence type="ECO:0000256" key="3">
    <source>
        <dbReference type="ARBA" id="ARBA00022643"/>
    </source>
</evidence>
<comment type="catalytic activity">
    <reaction evidence="13">
        <text>dibenzothiophene + 2 FMNH2 + 2 O2 = dibenzothiophene 5,5-dioxide + 2 FMN + 2 H2O + 2 H(+)</text>
        <dbReference type="Rhea" id="RHEA:49072"/>
        <dbReference type="ChEBI" id="CHEBI:15377"/>
        <dbReference type="ChEBI" id="CHEBI:15378"/>
        <dbReference type="ChEBI" id="CHEBI:15379"/>
        <dbReference type="ChEBI" id="CHEBI:23681"/>
        <dbReference type="ChEBI" id="CHEBI:57618"/>
        <dbReference type="ChEBI" id="CHEBI:58210"/>
        <dbReference type="ChEBI" id="CHEBI:90356"/>
        <dbReference type="EC" id="1.14.14.21"/>
    </reaction>
</comment>
<dbReference type="InterPro" id="IPR036250">
    <property type="entry name" value="AcylCo_DH-like_C"/>
</dbReference>
<accession>A0ABT6KS12</accession>
<dbReference type="Proteomes" id="UP001160130">
    <property type="component" value="Unassembled WGS sequence"/>
</dbReference>
<evidence type="ECO:0000256" key="12">
    <source>
        <dbReference type="ARBA" id="ARBA00048445"/>
    </source>
</evidence>
<keyword evidence="3" id="KW-0288">FMN</keyword>
<keyword evidence="5" id="KW-0560">Oxidoreductase</keyword>
<evidence type="ECO:0000256" key="4">
    <source>
        <dbReference type="ARBA" id="ARBA00022741"/>
    </source>
</evidence>
<dbReference type="InterPro" id="IPR009100">
    <property type="entry name" value="AcylCoA_DH/oxidase_NM_dom_sf"/>
</dbReference>
<evidence type="ECO:0000256" key="9">
    <source>
        <dbReference type="ARBA" id="ARBA00034328"/>
    </source>
</evidence>
<comment type="catalytic activity">
    <reaction evidence="11">
        <text>dibenzothiophene + FMNH2 + O2 = dibenzothiophene 5-oxide + FMN + H2O + H(+)</text>
        <dbReference type="Rhea" id="RHEA:49076"/>
        <dbReference type="ChEBI" id="CHEBI:15377"/>
        <dbReference type="ChEBI" id="CHEBI:15378"/>
        <dbReference type="ChEBI" id="CHEBI:15379"/>
        <dbReference type="ChEBI" id="CHEBI:23681"/>
        <dbReference type="ChEBI" id="CHEBI:23683"/>
        <dbReference type="ChEBI" id="CHEBI:57618"/>
        <dbReference type="ChEBI" id="CHEBI:58210"/>
    </reaction>
</comment>
<dbReference type="NCBIfam" id="TIGR04022">
    <property type="entry name" value="sulfur_SfnB"/>
    <property type="match status" value="1"/>
</dbReference>
<evidence type="ECO:0000259" key="16">
    <source>
        <dbReference type="Pfam" id="PF08028"/>
    </source>
</evidence>
<protein>
    <recommendedName>
        <fullName evidence="10">Dibenzothiophene monooxygenase</fullName>
        <ecNumber evidence="9">1.14.14.21</ecNumber>
    </recommendedName>
</protein>
<dbReference type="Gene3D" id="2.40.110.10">
    <property type="entry name" value="Butyryl-CoA Dehydrogenase, subunit A, domain 2"/>
    <property type="match status" value="1"/>
</dbReference>
<evidence type="ECO:0000256" key="1">
    <source>
        <dbReference type="ARBA" id="ARBA00004496"/>
    </source>
</evidence>
<keyword evidence="6" id="KW-0503">Monooxygenase</keyword>
<dbReference type="PANTHER" id="PTHR43884:SF12">
    <property type="entry name" value="ISOVALERYL-COA DEHYDROGENASE, MITOCHONDRIAL-RELATED"/>
    <property type="match status" value="1"/>
</dbReference>
<keyword evidence="2" id="KW-0285">Flavoprotein</keyword>
<evidence type="ECO:0000256" key="6">
    <source>
        <dbReference type="ARBA" id="ARBA00023033"/>
    </source>
</evidence>
<evidence type="ECO:0000256" key="13">
    <source>
        <dbReference type="ARBA" id="ARBA00049456"/>
    </source>
</evidence>
<dbReference type="EC" id="1.14.14.21" evidence="9"/>
<gene>
    <name evidence="17" type="ORF">M2272_000035</name>
</gene>
<dbReference type="Pfam" id="PF02770">
    <property type="entry name" value="Acyl-CoA_dh_M"/>
    <property type="match status" value="1"/>
</dbReference>
<evidence type="ECO:0000256" key="10">
    <source>
        <dbReference type="ARBA" id="ARBA00034345"/>
    </source>
</evidence>
<dbReference type="InterPro" id="IPR023922">
    <property type="entry name" value="S04_starv_induced_SfnB"/>
</dbReference>
<dbReference type="Pfam" id="PF08028">
    <property type="entry name" value="Acyl-CoA_dh_2"/>
    <property type="match status" value="1"/>
</dbReference>
<proteinExistence type="inferred from homology"/>
<feature type="domain" description="Acyl-CoA oxidase/dehydrogenase middle" evidence="14">
    <location>
        <begin position="135"/>
        <end position="227"/>
    </location>
</feature>
<evidence type="ECO:0000259" key="15">
    <source>
        <dbReference type="Pfam" id="PF02771"/>
    </source>
</evidence>
<dbReference type="Pfam" id="PF02771">
    <property type="entry name" value="Acyl-CoA_dh_N"/>
    <property type="match status" value="1"/>
</dbReference>
<evidence type="ECO:0000256" key="11">
    <source>
        <dbReference type="ARBA" id="ARBA00047859"/>
    </source>
</evidence>
<feature type="domain" description="Acyl-CoA dehydrogenase/oxidase N-terminal" evidence="15">
    <location>
        <begin position="28"/>
        <end position="121"/>
    </location>
</feature>
<reference evidence="17 18" key="1">
    <citation type="submission" date="2023-04" db="EMBL/GenBank/DDBJ databases">
        <title>Forest soil microbial communities from Buena Vista Peninsula, Colon Province, Panama.</title>
        <authorList>
            <person name="Bouskill N."/>
        </authorList>
    </citation>
    <scope>NUCLEOTIDE SEQUENCE [LARGE SCALE GENOMIC DNA]</scope>
    <source>
        <strain evidence="17 18">AC80</strain>
    </source>
</reference>
<evidence type="ECO:0000259" key="14">
    <source>
        <dbReference type="Pfam" id="PF02770"/>
    </source>
</evidence>
<comment type="similarity">
    <text evidence="8">Belongs to the DszC flavin monooxygenase family.</text>
</comment>
<dbReference type="SUPFAM" id="SSF56645">
    <property type="entry name" value="Acyl-CoA dehydrogenase NM domain-like"/>
    <property type="match status" value="1"/>
</dbReference>
<evidence type="ECO:0000313" key="18">
    <source>
        <dbReference type="Proteomes" id="UP001160130"/>
    </source>
</evidence>
<evidence type="ECO:0000256" key="7">
    <source>
        <dbReference type="ARBA" id="ARBA00034307"/>
    </source>
</evidence>
<dbReference type="InterPro" id="IPR013107">
    <property type="entry name" value="Acyl-CoA_DH_C"/>
</dbReference>
<organism evidence="17 18">
    <name type="scientific">Mycolicibacterium frederiksbergense</name>
    <dbReference type="NCBI Taxonomy" id="117567"/>
    <lineage>
        <taxon>Bacteria</taxon>
        <taxon>Bacillati</taxon>
        <taxon>Actinomycetota</taxon>
        <taxon>Actinomycetes</taxon>
        <taxon>Mycobacteriales</taxon>
        <taxon>Mycobacteriaceae</taxon>
        <taxon>Mycolicibacterium</taxon>
    </lineage>
</organism>
<dbReference type="PIRSF" id="PIRSF016578">
    <property type="entry name" value="HsaA"/>
    <property type="match status" value="1"/>
</dbReference>
<dbReference type="PANTHER" id="PTHR43884">
    <property type="entry name" value="ACYL-COA DEHYDROGENASE"/>
    <property type="match status" value="1"/>
</dbReference>
<name>A0ABT6KS12_9MYCO</name>
<dbReference type="InterPro" id="IPR046373">
    <property type="entry name" value="Acyl-CoA_Oxase/DH_mid-dom_sf"/>
</dbReference>
<evidence type="ECO:0000313" key="17">
    <source>
        <dbReference type="EMBL" id="MDH6193414.1"/>
    </source>
</evidence>
<evidence type="ECO:0000256" key="2">
    <source>
        <dbReference type="ARBA" id="ARBA00022630"/>
    </source>
</evidence>
<dbReference type="EMBL" id="JARXVE010000001">
    <property type="protein sequence ID" value="MDH6193414.1"/>
    <property type="molecule type" value="Genomic_DNA"/>
</dbReference>
<evidence type="ECO:0000256" key="5">
    <source>
        <dbReference type="ARBA" id="ARBA00023002"/>
    </source>
</evidence>
<keyword evidence="4" id="KW-0547">Nucleotide-binding</keyword>
<dbReference type="Gene3D" id="1.20.140.10">
    <property type="entry name" value="Butyryl-CoA Dehydrogenase, subunit A, domain 3"/>
    <property type="match status" value="1"/>
</dbReference>
<comment type="subcellular location">
    <subcellularLocation>
        <location evidence="1">Cytoplasm</location>
    </subcellularLocation>
</comment>
<feature type="domain" description="Acyl-CoA dehydrogenase C-terminal" evidence="16">
    <location>
        <begin position="253"/>
        <end position="388"/>
    </location>
</feature>
<dbReference type="SUPFAM" id="SSF47203">
    <property type="entry name" value="Acyl-CoA dehydrogenase C-terminal domain-like"/>
    <property type="match status" value="1"/>
</dbReference>
<comment type="pathway">
    <text evidence="7">Sulfur metabolism; dibenzothiophene degradation.</text>
</comment>
<dbReference type="InterPro" id="IPR006091">
    <property type="entry name" value="Acyl-CoA_Oxase/DH_mid-dom"/>
</dbReference>
<comment type="catalytic activity">
    <reaction evidence="12">
        <text>dibenzothiophene 5-oxide + FMNH2 + O2 = dibenzothiophene 5,5-dioxide + FMN + H2O + H(+)</text>
        <dbReference type="Rhea" id="RHEA:49080"/>
        <dbReference type="ChEBI" id="CHEBI:15377"/>
        <dbReference type="ChEBI" id="CHEBI:15378"/>
        <dbReference type="ChEBI" id="CHEBI:15379"/>
        <dbReference type="ChEBI" id="CHEBI:23683"/>
        <dbReference type="ChEBI" id="CHEBI:57618"/>
        <dbReference type="ChEBI" id="CHEBI:58210"/>
        <dbReference type="ChEBI" id="CHEBI:90356"/>
    </reaction>
</comment>
<dbReference type="RefSeq" id="WP_280830132.1">
    <property type="nucleotide sequence ID" value="NZ_JARXVE010000001.1"/>
</dbReference>
<dbReference type="InterPro" id="IPR013786">
    <property type="entry name" value="AcylCoA_DH/ox_N"/>
</dbReference>